<dbReference type="InterPro" id="IPR001810">
    <property type="entry name" value="F-box_dom"/>
</dbReference>
<protein>
    <submittedName>
        <fullName evidence="4">F-box/kelch-repeat protein</fullName>
    </submittedName>
</protein>
<feature type="compositionally biased region" description="Low complexity" evidence="2">
    <location>
        <begin position="34"/>
        <end position="43"/>
    </location>
</feature>
<dbReference type="InterPro" id="IPR015915">
    <property type="entry name" value="Kelch-typ_b-propeller"/>
</dbReference>
<evidence type="ECO:0000313" key="4">
    <source>
        <dbReference type="EMBL" id="CAA0829538.1"/>
    </source>
</evidence>
<dbReference type="PANTHER" id="PTHR46175:SF4">
    <property type="entry name" value="BACTERIOOPSIN TRANSCRIPTIONAL ACTIVATOR"/>
    <property type="match status" value="1"/>
</dbReference>
<dbReference type="InterPro" id="IPR036047">
    <property type="entry name" value="F-box-like_dom_sf"/>
</dbReference>
<proteinExistence type="predicted"/>
<dbReference type="Pfam" id="PF24681">
    <property type="entry name" value="Kelch_KLHDC2_KLHL20_DRC7"/>
    <property type="match status" value="1"/>
</dbReference>
<comment type="caution">
    <text evidence="4">The sequence shown here is derived from an EMBL/GenBank/DDBJ whole genome shotgun (WGS) entry which is preliminary data.</text>
</comment>
<dbReference type="Proteomes" id="UP001153555">
    <property type="component" value="Unassembled WGS sequence"/>
</dbReference>
<reference evidence="4" key="1">
    <citation type="submission" date="2019-12" db="EMBL/GenBank/DDBJ databases">
        <authorList>
            <person name="Scholes J."/>
        </authorList>
    </citation>
    <scope>NUCLEOTIDE SEQUENCE</scope>
</reference>
<dbReference type="PANTHER" id="PTHR46175">
    <property type="entry name" value="BACTERIOOPSIN TRANSCRIPTIONAL ACTIVATOR"/>
    <property type="match status" value="1"/>
</dbReference>
<evidence type="ECO:0000256" key="2">
    <source>
        <dbReference type="SAM" id="MobiDB-lite"/>
    </source>
</evidence>
<feature type="region of interest" description="Disordered" evidence="2">
    <location>
        <begin position="1"/>
        <end position="45"/>
    </location>
</feature>
<feature type="domain" description="F-box" evidence="3">
    <location>
        <begin position="41"/>
        <end position="87"/>
    </location>
</feature>
<feature type="compositionally biased region" description="Basic and acidic residues" evidence="2">
    <location>
        <begin position="1"/>
        <end position="16"/>
    </location>
</feature>
<dbReference type="InterPro" id="IPR011043">
    <property type="entry name" value="Gal_Oxase/kelch_b-propeller"/>
</dbReference>
<dbReference type="SUPFAM" id="SSF81383">
    <property type="entry name" value="F-box domain"/>
    <property type="match status" value="1"/>
</dbReference>
<dbReference type="Pfam" id="PF12937">
    <property type="entry name" value="F-box-like"/>
    <property type="match status" value="1"/>
</dbReference>
<name>A0A9N7RIS2_STRHE</name>
<accession>A0A9N7RIS2</accession>
<evidence type="ECO:0000256" key="1">
    <source>
        <dbReference type="ARBA" id="ARBA00022441"/>
    </source>
</evidence>
<keyword evidence="1" id="KW-0880">Kelch repeat</keyword>
<evidence type="ECO:0000313" key="5">
    <source>
        <dbReference type="Proteomes" id="UP001153555"/>
    </source>
</evidence>
<evidence type="ECO:0000259" key="3">
    <source>
        <dbReference type="PROSITE" id="PS50181"/>
    </source>
</evidence>
<dbReference type="EMBL" id="CACSLK010027773">
    <property type="protein sequence ID" value="CAA0829538.1"/>
    <property type="molecule type" value="Genomic_DNA"/>
</dbReference>
<sequence>MSGERKQESKGDDEYKPIGTKQQKRLRPMAENTNNGGSSPSSPVTKIPQDQLFSILLLLPVESILCFSMTCKKLKPLAYSDSLWESICRRDWGQTPVNALKRGSDRLRRHPWRELYRRVYGLDSVSCRRLRSGPDGDGILPTPRASHSLNLVSGCLVLFGGGCEGGRHLDDTWVVHLSENPALPLRWHKIDSGSPGGRFGHSCVSVRGSLILFGGINDFGTRHNDTWIGRLVGPAAHFSWEPLDSGPISPPPRGAHAACCIDDRYVLVHGGIGPSGTRLGDTWILDPDSKTWRQIMASPSPPSRSGHSLTHVGKAGTVLFGGRGTGLEVLGDVWLLNSRWEWRQLAFEPRSVPRGLSLPRVGHSASLIVGQRLLIYGGEDSYRNRKDDFWVLDVGSSCGVGPASGRLWKRVESRGERPDCRSFHGACVDETGRFLYVYGGMVDGLVRPADPSGLRFDGESFLVELVL</sequence>
<gene>
    <name evidence="4" type="ORF">SHERM_25107</name>
</gene>
<dbReference type="SUPFAM" id="SSF50965">
    <property type="entry name" value="Galactose oxidase, central domain"/>
    <property type="match status" value="1"/>
</dbReference>
<dbReference type="AlphaFoldDB" id="A0A9N7RIS2"/>
<dbReference type="Gene3D" id="2.120.10.80">
    <property type="entry name" value="Kelch-type beta propeller"/>
    <property type="match status" value="2"/>
</dbReference>
<dbReference type="OrthoDB" id="10251809at2759"/>
<dbReference type="PROSITE" id="PS50181">
    <property type="entry name" value="FBOX"/>
    <property type="match status" value="1"/>
</dbReference>
<organism evidence="4 5">
    <name type="scientific">Striga hermonthica</name>
    <name type="common">Purple witchweed</name>
    <name type="synonym">Buchnera hermonthica</name>
    <dbReference type="NCBI Taxonomy" id="68872"/>
    <lineage>
        <taxon>Eukaryota</taxon>
        <taxon>Viridiplantae</taxon>
        <taxon>Streptophyta</taxon>
        <taxon>Embryophyta</taxon>
        <taxon>Tracheophyta</taxon>
        <taxon>Spermatophyta</taxon>
        <taxon>Magnoliopsida</taxon>
        <taxon>eudicotyledons</taxon>
        <taxon>Gunneridae</taxon>
        <taxon>Pentapetalae</taxon>
        <taxon>asterids</taxon>
        <taxon>lamiids</taxon>
        <taxon>Lamiales</taxon>
        <taxon>Orobanchaceae</taxon>
        <taxon>Buchnereae</taxon>
        <taxon>Striga</taxon>
    </lineage>
</organism>
<keyword evidence="5" id="KW-1185">Reference proteome</keyword>